<proteinExistence type="predicted"/>
<feature type="region of interest" description="Disordered" evidence="1">
    <location>
        <begin position="88"/>
        <end position="115"/>
    </location>
</feature>
<feature type="compositionally biased region" description="Low complexity" evidence="1">
    <location>
        <begin position="95"/>
        <end position="108"/>
    </location>
</feature>
<protein>
    <submittedName>
        <fullName evidence="2">Uncharacterized protein</fullName>
    </submittedName>
</protein>
<keyword evidence="3" id="KW-1185">Reference proteome</keyword>
<name>A0ABD0W6X6_UMBPY</name>
<evidence type="ECO:0000313" key="2">
    <source>
        <dbReference type="EMBL" id="KAL0967079.1"/>
    </source>
</evidence>
<evidence type="ECO:0000256" key="1">
    <source>
        <dbReference type="SAM" id="MobiDB-lite"/>
    </source>
</evidence>
<dbReference type="AlphaFoldDB" id="A0ABD0W6X6"/>
<organism evidence="2 3">
    <name type="scientific">Umbra pygmaea</name>
    <name type="common">Eastern mudminnow</name>
    <dbReference type="NCBI Taxonomy" id="75934"/>
    <lineage>
        <taxon>Eukaryota</taxon>
        <taxon>Metazoa</taxon>
        <taxon>Chordata</taxon>
        <taxon>Craniata</taxon>
        <taxon>Vertebrata</taxon>
        <taxon>Euteleostomi</taxon>
        <taxon>Actinopterygii</taxon>
        <taxon>Neopterygii</taxon>
        <taxon>Teleostei</taxon>
        <taxon>Protacanthopterygii</taxon>
        <taxon>Esociformes</taxon>
        <taxon>Umbridae</taxon>
        <taxon>Umbra</taxon>
    </lineage>
</organism>
<evidence type="ECO:0000313" key="3">
    <source>
        <dbReference type="Proteomes" id="UP001557470"/>
    </source>
</evidence>
<reference evidence="2 3" key="1">
    <citation type="submission" date="2024-06" db="EMBL/GenBank/DDBJ databases">
        <authorList>
            <person name="Pan Q."/>
            <person name="Wen M."/>
            <person name="Jouanno E."/>
            <person name="Zahm M."/>
            <person name="Klopp C."/>
            <person name="Cabau C."/>
            <person name="Louis A."/>
            <person name="Berthelot C."/>
            <person name="Parey E."/>
            <person name="Roest Crollius H."/>
            <person name="Montfort J."/>
            <person name="Robinson-Rechavi M."/>
            <person name="Bouchez O."/>
            <person name="Lampietro C."/>
            <person name="Lopez Roques C."/>
            <person name="Donnadieu C."/>
            <person name="Postlethwait J."/>
            <person name="Bobe J."/>
            <person name="Verreycken H."/>
            <person name="Guiguen Y."/>
        </authorList>
    </citation>
    <scope>NUCLEOTIDE SEQUENCE [LARGE SCALE GENOMIC DNA]</scope>
    <source>
        <strain evidence="2">Up_M1</strain>
        <tissue evidence="2">Testis</tissue>
    </source>
</reference>
<accession>A0ABD0W6X6</accession>
<gene>
    <name evidence="2" type="ORF">UPYG_G00247530</name>
</gene>
<dbReference type="EMBL" id="JAGEUA010000008">
    <property type="protein sequence ID" value="KAL0967079.1"/>
    <property type="molecule type" value="Genomic_DNA"/>
</dbReference>
<comment type="caution">
    <text evidence="2">The sequence shown here is derived from an EMBL/GenBank/DDBJ whole genome shotgun (WGS) entry which is preliminary data.</text>
</comment>
<dbReference type="Proteomes" id="UP001557470">
    <property type="component" value="Unassembled WGS sequence"/>
</dbReference>
<sequence>MSFLQYCKSFPEIGALLKYLSRTVAPTSETSDKLVGFGKRPDSTWREICETRADGYADFIIRQKCVPGTQMYKLQLYLMKQQSQENVAPPLPIRSTAPNPTATSTSASDLPGMEE</sequence>